<evidence type="ECO:0000313" key="1">
    <source>
        <dbReference type="Proteomes" id="UP000887580"/>
    </source>
</evidence>
<evidence type="ECO:0000313" key="2">
    <source>
        <dbReference type="WBParaSite" id="PS1159_v2.g12876.t1"/>
    </source>
</evidence>
<accession>A0AC35F470</accession>
<protein>
    <submittedName>
        <fullName evidence="2">Uncharacterized protein</fullName>
    </submittedName>
</protein>
<proteinExistence type="predicted"/>
<organism evidence="1 2">
    <name type="scientific">Panagrolaimus sp. PS1159</name>
    <dbReference type="NCBI Taxonomy" id="55785"/>
    <lineage>
        <taxon>Eukaryota</taxon>
        <taxon>Metazoa</taxon>
        <taxon>Ecdysozoa</taxon>
        <taxon>Nematoda</taxon>
        <taxon>Chromadorea</taxon>
        <taxon>Rhabditida</taxon>
        <taxon>Tylenchina</taxon>
        <taxon>Panagrolaimomorpha</taxon>
        <taxon>Panagrolaimoidea</taxon>
        <taxon>Panagrolaimidae</taxon>
        <taxon>Panagrolaimus</taxon>
    </lineage>
</organism>
<dbReference type="WBParaSite" id="PS1159_v2.g12876.t1">
    <property type="protein sequence ID" value="PS1159_v2.g12876.t1"/>
    <property type="gene ID" value="PS1159_v2.g12876"/>
</dbReference>
<dbReference type="Proteomes" id="UP000887580">
    <property type="component" value="Unplaced"/>
</dbReference>
<sequence>GRKYETKIIKDLKEENQKLMHQLKEYKKSMKKLSKQNDEIIKESSLKDNMIANLKIENLMKIKEEKDKIIEEMRELQKLSTAAPNQNPQQTPKPPSRL</sequence>
<reference evidence="2" key="1">
    <citation type="submission" date="2022-11" db="UniProtKB">
        <authorList>
            <consortium name="WormBaseParasite"/>
        </authorList>
    </citation>
    <scope>IDENTIFICATION</scope>
</reference>
<name>A0AC35F470_9BILA</name>